<dbReference type="EMBL" id="JBHFEH010000023">
    <property type="protein sequence ID" value="KAL2052967.1"/>
    <property type="molecule type" value="Genomic_DNA"/>
</dbReference>
<dbReference type="InterPro" id="IPR011990">
    <property type="entry name" value="TPR-like_helical_dom_sf"/>
</dbReference>
<protein>
    <submittedName>
        <fullName evidence="1">Uncharacterized protein</fullName>
    </submittedName>
</protein>
<comment type="caution">
    <text evidence="1">The sequence shown here is derived from an EMBL/GenBank/DDBJ whole genome shotgun (WGS) entry which is preliminary data.</text>
</comment>
<gene>
    <name evidence="1" type="ORF">ABVK25_006604</name>
</gene>
<organism evidence="1 2">
    <name type="scientific">Lepraria finkii</name>
    <dbReference type="NCBI Taxonomy" id="1340010"/>
    <lineage>
        <taxon>Eukaryota</taxon>
        <taxon>Fungi</taxon>
        <taxon>Dikarya</taxon>
        <taxon>Ascomycota</taxon>
        <taxon>Pezizomycotina</taxon>
        <taxon>Lecanoromycetes</taxon>
        <taxon>OSLEUM clade</taxon>
        <taxon>Lecanoromycetidae</taxon>
        <taxon>Lecanorales</taxon>
        <taxon>Lecanorineae</taxon>
        <taxon>Stereocaulaceae</taxon>
        <taxon>Lepraria</taxon>
    </lineage>
</organism>
<evidence type="ECO:0000313" key="1">
    <source>
        <dbReference type="EMBL" id="KAL2052967.1"/>
    </source>
</evidence>
<proteinExistence type="predicted"/>
<keyword evidence="2" id="KW-1185">Reference proteome</keyword>
<dbReference type="SUPFAM" id="SSF48452">
    <property type="entry name" value="TPR-like"/>
    <property type="match status" value="1"/>
</dbReference>
<feature type="non-terminal residue" evidence="1">
    <location>
        <position position="1"/>
    </location>
</feature>
<dbReference type="Proteomes" id="UP001590951">
    <property type="component" value="Unassembled WGS sequence"/>
</dbReference>
<dbReference type="Gene3D" id="1.25.40.10">
    <property type="entry name" value="Tetratricopeptide repeat domain"/>
    <property type="match status" value="1"/>
</dbReference>
<evidence type="ECO:0000313" key="2">
    <source>
        <dbReference type="Proteomes" id="UP001590951"/>
    </source>
</evidence>
<accession>A0ABR4B6I8</accession>
<reference evidence="1 2" key="1">
    <citation type="submission" date="2024-09" db="EMBL/GenBank/DDBJ databases">
        <title>Rethinking Asexuality: The Enigmatic Case of Functional Sexual Genes in Lepraria (Stereocaulaceae).</title>
        <authorList>
            <person name="Doellman M."/>
            <person name="Sun Y."/>
            <person name="Barcenas-Pena A."/>
            <person name="Lumbsch H.T."/>
            <person name="Grewe F."/>
        </authorList>
    </citation>
    <scope>NUCLEOTIDE SEQUENCE [LARGE SCALE GENOMIC DNA]</scope>
    <source>
        <strain evidence="1 2">Grewe 0041</strain>
    </source>
</reference>
<name>A0ABR4B6I8_9LECA</name>
<sequence length="117" mass="13180">RESIPVEDVNILRNFVLLGTNFFEEKMYQIAEQLLCLAIEGQQKVLGEISTDALISLATLIDLHLDQGDPVRAETRCRDVLQRCSKDATYQPVYFKLKNGLAVALELQEKLEESAAI</sequence>